<protein>
    <recommendedName>
        <fullName evidence="12">Zinc-finger domain-containing protein</fullName>
    </recommendedName>
</protein>
<keyword evidence="8" id="KW-0804">Transcription</keyword>
<evidence type="ECO:0000256" key="7">
    <source>
        <dbReference type="ARBA" id="ARBA00023015"/>
    </source>
</evidence>
<dbReference type="PANTHER" id="PTHR31169:SF8">
    <property type="entry name" value="ZINC-FINGER DOMAIN OF MONOAMINE-OXIDASE A REPRESSOR R1 PROTEIN"/>
    <property type="match status" value="1"/>
</dbReference>
<feature type="compositionally biased region" description="Basic and acidic residues" evidence="11">
    <location>
        <begin position="16"/>
        <end position="35"/>
    </location>
</feature>
<keyword evidence="9" id="KW-0539">Nucleus</keyword>
<evidence type="ECO:0000256" key="8">
    <source>
        <dbReference type="ARBA" id="ARBA00023163"/>
    </source>
</evidence>
<evidence type="ECO:0000256" key="6">
    <source>
        <dbReference type="ARBA" id="ARBA00022843"/>
    </source>
</evidence>
<dbReference type="OrthoDB" id="298344at2759"/>
<name>A0A8K0H1M5_9ROSA</name>
<dbReference type="Proteomes" id="UP000796880">
    <property type="component" value="Unassembled WGS sequence"/>
</dbReference>
<feature type="compositionally biased region" description="Basic and acidic residues" evidence="11">
    <location>
        <begin position="249"/>
        <end position="258"/>
    </location>
</feature>
<keyword evidence="14" id="KW-1185">Reference proteome</keyword>
<dbReference type="InterPro" id="IPR040221">
    <property type="entry name" value="CDCA7/CDA7L"/>
</dbReference>
<feature type="compositionally biased region" description="Basic and acidic residues" evidence="11">
    <location>
        <begin position="218"/>
        <end position="238"/>
    </location>
</feature>
<comment type="caution">
    <text evidence="13">The sequence shown here is derived from an EMBL/GenBank/DDBJ whole genome shotgun (WGS) entry which is preliminary data.</text>
</comment>
<evidence type="ECO:0000256" key="4">
    <source>
        <dbReference type="ARBA" id="ARBA00022499"/>
    </source>
</evidence>
<keyword evidence="10" id="KW-0175">Coiled coil</keyword>
<evidence type="ECO:0000256" key="3">
    <source>
        <dbReference type="ARBA" id="ARBA00022490"/>
    </source>
</evidence>
<keyword evidence="6" id="KW-0832">Ubl conjugation</keyword>
<feature type="coiled-coil region" evidence="10">
    <location>
        <begin position="470"/>
        <end position="497"/>
    </location>
</feature>
<sequence>MAVQSRRASRNMGSAKKGEGKETEKRKQVDDDNGHQSKRTKCPGVRLVGSRIYDSENGKTCHQCRQKTRDFVASCKNQNVDKLCPINFCHKCLLNRYGEKAEEVSLLEDWTCPRCRGICNCSFCMKKRGQKPTGILVHAAKATGFNSVSEMLHVKGPGNLGHDKIVENIGVSPKKKDVYKEPAVISPRKRGKENSFVGTIAASSNSNSSSGRNKSKKQKLDRPDGTKEISNGIKDDVAFSKQTSSRKPKVSEKISNKEVETNGKNGCVLLAKKDKKKRVLNDVSNAEISNIVKAGNAKASAKAIKKCIMNLEDIKVEADLPLPMGTIMKTIVGIELPPEDVLDVTKGQPESVLRELIRGRIARGCGGQYSTIVRIHAQLLSLIQEDMGEKSVSLSDKNSWFQALEKHISESKCASKELSSVCFGRDGRGYDVLDFSKKLRLLNFLCDEALCTTKLRSWIDEQNSKFYEREKESKEKVAAAKNKQKLLKQKLQDKIAKAIVANDGPLSIPEHEALVSKIKTDSAQAQAEILEAMGAVLKRRQISDAVRTEPNLLDAEGRVFWKLRSYSNEQDFLLQDMGTWDGDAQVDKWFVFDSEQKEEIEMYISSPR</sequence>
<evidence type="ECO:0000256" key="2">
    <source>
        <dbReference type="ARBA" id="ARBA00004496"/>
    </source>
</evidence>
<dbReference type="GO" id="GO:0005634">
    <property type="term" value="C:nucleus"/>
    <property type="evidence" value="ECO:0007669"/>
    <property type="project" value="UniProtKB-SubCell"/>
</dbReference>
<dbReference type="EMBL" id="VOIH02000006">
    <property type="protein sequence ID" value="KAF3443908.1"/>
    <property type="molecule type" value="Genomic_DNA"/>
</dbReference>
<keyword evidence="5" id="KW-0597">Phosphoprotein</keyword>
<keyword evidence="7" id="KW-0805">Transcription regulation</keyword>
<feature type="compositionally biased region" description="Low complexity" evidence="11">
    <location>
        <begin position="203"/>
        <end position="212"/>
    </location>
</feature>
<evidence type="ECO:0000313" key="13">
    <source>
        <dbReference type="EMBL" id="KAF3443908.1"/>
    </source>
</evidence>
<keyword evidence="4" id="KW-1017">Isopeptide bond</keyword>
<evidence type="ECO:0000256" key="1">
    <source>
        <dbReference type="ARBA" id="ARBA00004123"/>
    </source>
</evidence>
<accession>A0A8K0H1M5</accession>
<evidence type="ECO:0000259" key="12">
    <source>
        <dbReference type="Pfam" id="PF10497"/>
    </source>
</evidence>
<dbReference type="PANTHER" id="PTHR31169">
    <property type="entry name" value="OS05G0300700 PROTEIN"/>
    <property type="match status" value="1"/>
</dbReference>
<dbReference type="AlphaFoldDB" id="A0A8K0H1M5"/>
<reference evidence="13" key="1">
    <citation type="submission" date="2020-03" db="EMBL/GenBank/DDBJ databases">
        <title>A high-quality chromosome-level genome assembly of a woody plant with both climbing and erect habits, Rhamnella rubrinervis.</title>
        <authorList>
            <person name="Lu Z."/>
            <person name="Yang Y."/>
            <person name="Zhu X."/>
            <person name="Sun Y."/>
        </authorList>
    </citation>
    <scope>NUCLEOTIDE SEQUENCE</scope>
    <source>
        <strain evidence="13">BYM</strain>
        <tissue evidence="13">Leaf</tissue>
    </source>
</reference>
<organism evidence="13 14">
    <name type="scientific">Rhamnella rubrinervis</name>
    <dbReference type="NCBI Taxonomy" id="2594499"/>
    <lineage>
        <taxon>Eukaryota</taxon>
        <taxon>Viridiplantae</taxon>
        <taxon>Streptophyta</taxon>
        <taxon>Embryophyta</taxon>
        <taxon>Tracheophyta</taxon>
        <taxon>Spermatophyta</taxon>
        <taxon>Magnoliopsida</taxon>
        <taxon>eudicotyledons</taxon>
        <taxon>Gunneridae</taxon>
        <taxon>Pentapetalae</taxon>
        <taxon>rosids</taxon>
        <taxon>fabids</taxon>
        <taxon>Rosales</taxon>
        <taxon>Rhamnaceae</taxon>
        <taxon>rhamnoid group</taxon>
        <taxon>Rhamneae</taxon>
        <taxon>Rhamnella</taxon>
    </lineage>
</organism>
<feature type="region of interest" description="Disordered" evidence="11">
    <location>
        <begin position="1"/>
        <end position="41"/>
    </location>
</feature>
<gene>
    <name evidence="13" type="ORF">FNV43_RR13598</name>
</gene>
<feature type="domain" description="Zinc-finger" evidence="12">
    <location>
        <begin position="53"/>
        <end position="152"/>
    </location>
</feature>
<proteinExistence type="predicted"/>
<dbReference type="GO" id="GO:0005737">
    <property type="term" value="C:cytoplasm"/>
    <property type="evidence" value="ECO:0007669"/>
    <property type="project" value="UniProtKB-SubCell"/>
</dbReference>
<feature type="region of interest" description="Disordered" evidence="11">
    <location>
        <begin position="177"/>
        <end position="258"/>
    </location>
</feature>
<evidence type="ECO:0000313" key="14">
    <source>
        <dbReference type="Proteomes" id="UP000796880"/>
    </source>
</evidence>
<evidence type="ECO:0000256" key="9">
    <source>
        <dbReference type="ARBA" id="ARBA00023242"/>
    </source>
</evidence>
<comment type="subcellular location">
    <subcellularLocation>
        <location evidence="2">Cytoplasm</location>
    </subcellularLocation>
    <subcellularLocation>
        <location evidence="1">Nucleus</location>
    </subcellularLocation>
</comment>
<evidence type="ECO:0000256" key="10">
    <source>
        <dbReference type="SAM" id="Coils"/>
    </source>
</evidence>
<evidence type="ECO:0000256" key="11">
    <source>
        <dbReference type="SAM" id="MobiDB-lite"/>
    </source>
</evidence>
<dbReference type="Pfam" id="PF10497">
    <property type="entry name" value="zf-4CXXC_R1"/>
    <property type="match status" value="1"/>
</dbReference>
<evidence type="ECO:0000256" key="5">
    <source>
        <dbReference type="ARBA" id="ARBA00022553"/>
    </source>
</evidence>
<dbReference type="InterPro" id="IPR018866">
    <property type="entry name" value="Znf-4CXXC_R1"/>
</dbReference>
<dbReference type="GO" id="GO:0006355">
    <property type="term" value="P:regulation of DNA-templated transcription"/>
    <property type="evidence" value="ECO:0007669"/>
    <property type="project" value="InterPro"/>
</dbReference>
<keyword evidence="3" id="KW-0963">Cytoplasm</keyword>